<accession>A0A0G0L6S4</accession>
<dbReference type="Proteomes" id="UP000034366">
    <property type="component" value="Unassembled WGS sequence"/>
</dbReference>
<evidence type="ECO:0000313" key="2">
    <source>
        <dbReference type="Proteomes" id="UP000034366"/>
    </source>
</evidence>
<dbReference type="AlphaFoldDB" id="A0A0G0L6S4"/>
<dbReference type="EMBL" id="LBTW01000035">
    <property type="protein sequence ID" value="KKQ48356.1"/>
    <property type="molecule type" value="Genomic_DNA"/>
</dbReference>
<protein>
    <submittedName>
        <fullName evidence="1">Uncharacterized protein</fullName>
    </submittedName>
</protein>
<organism evidence="1 2">
    <name type="scientific">Candidatus Woesebacteria bacterium GW2011_GWD1_38_10</name>
    <dbReference type="NCBI Taxonomy" id="1618592"/>
    <lineage>
        <taxon>Bacteria</taxon>
        <taxon>Candidatus Woeseibacteriota</taxon>
    </lineage>
</organism>
<comment type="caution">
    <text evidence="1">The sequence shown here is derived from an EMBL/GenBank/DDBJ whole genome shotgun (WGS) entry which is preliminary data.</text>
</comment>
<name>A0A0G0L6S4_9BACT</name>
<gene>
    <name evidence="1" type="ORF">US67_C0035G0006</name>
</gene>
<evidence type="ECO:0000313" key="1">
    <source>
        <dbReference type="EMBL" id="KKQ48356.1"/>
    </source>
</evidence>
<reference evidence="1 2" key="1">
    <citation type="journal article" date="2015" name="Nature">
        <title>rRNA introns, odd ribosomes, and small enigmatic genomes across a large radiation of phyla.</title>
        <authorList>
            <person name="Brown C.T."/>
            <person name="Hug L.A."/>
            <person name="Thomas B.C."/>
            <person name="Sharon I."/>
            <person name="Castelle C.J."/>
            <person name="Singh A."/>
            <person name="Wilkins M.J."/>
            <person name="Williams K.H."/>
            <person name="Banfield J.F."/>
        </authorList>
    </citation>
    <scope>NUCLEOTIDE SEQUENCE [LARGE SCALE GENOMIC DNA]</scope>
</reference>
<sequence length="52" mass="6068">MERGTVILFDLDVQAQMGESVIGIWHFLFVRKMSNIRIWVYCTGYMDQAGQI</sequence>
<proteinExistence type="predicted"/>